<reference evidence="1" key="1">
    <citation type="journal article" date="2014" name="Int. J. Syst. Evol. Microbiol.">
        <title>Complete genome sequence of Corynebacterium casei LMG S-19264T (=DSM 44701T), isolated from a smear-ripened cheese.</title>
        <authorList>
            <consortium name="US DOE Joint Genome Institute (JGI-PGF)"/>
            <person name="Walter F."/>
            <person name="Albersmeier A."/>
            <person name="Kalinowski J."/>
            <person name="Ruckert C."/>
        </authorList>
    </citation>
    <scope>NUCLEOTIDE SEQUENCE</scope>
    <source>
        <strain evidence="1">KCTC 42097</strain>
    </source>
</reference>
<evidence type="ECO:0008006" key="3">
    <source>
        <dbReference type="Google" id="ProtNLM"/>
    </source>
</evidence>
<dbReference type="AlphaFoldDB" id="A0A8J3DJZ2"/>
<sequence length="129" mass="14497">MLFRTSDIVLICAMVGAAAFTYQVKHQAEDEIGKIRKLETQISLERDSIDVLKADWSVLTQPSRLQRLAGVYENQLNLKPSDPQQFGNISDLPERPLRIEDVLQQDLELLAEGEQLPAQDNIHTGAISQ</sequence>
<comment type="caution">
    <text evidence="1">The sequence shown here is derived from an EMBL/GenBank/DDBJ whole genome shotgun (WGS) entry which is preliminary data.</text>
</comment>
<protein>
    <recommendedName>
        <fullName evidence="3">Cell division protein FtsL</fullName>
    </recommendedName>
</protein>
<reference evidence="1" key="2">
    <citation type="submission" date="2020-09" db="EMBL/GenBank/DDBJ databases">
        <authorList>
            <person name="Sun Q."/>
            <person name="Kim S."/>
        </authorList>
    </citation>
    <scope>NUCLEOTIDE SEQUENCE</scope>
    <source>
        <strain evidence="1">KCTC 42097</strain>
    </source>
</reference>
<keyword evidence="2" id="KW-1185">Reference proteome</keyword>
<dbReference type="EMBL" id="BMZO01000008">
    <property type="protein sequence ID" value="GHC75154.1"/>
    <property type="molecule type" value="Genomic_DNA"/>
</dbReference>
<evidence type="ECO:0000313" key="2">
    <source>
        <dbReference type="Proteomes" id="UP000641137"/>
    </source>
</evidence>
<gene>
    <name evidence="1" type="ORF">GCM10010136_24660</name>
</gene>
<name>A0A8J3DJZ2_9HYPH</name>
<accession>A0A8J3DJZ2</accession>
<dbReference type="Proteomes" id="UP000641137">
    <property type="component" value="Unassembled WGS sequence"/>
</dbReference>
<evidence type="ECO:0000313" key="1">
    <source>
        <dbReference type="EMBL" id="GHC75154.1"/>
    </source>
</evidence>
<proteinExistence type="predicted"/>
<dbReference type="RefSeq" id="WP_189490597.1">
    <property type="nucleotide sequence ID" value="NZ_BMZO01000008.1"/>
</dbReference>
<organism evidence="1 2">
    <name type="scientific">Limoniibacter endophyticus</name>
    <dbReference type="NCBI Taxonomy" id="1565040"/>
    <lineage>
        <taxon>Bacteria</taxon>
        <taxon>Pseudomonadati</taxon>
        <taxon>Pseudomonadota</taxon>
        <taxon>Alphaproteobacteria</taxon>
        <taxon>Hyphomicrobiales</taxon>
        <taxon>Bartonellaceae</taxon>
        <taxon>Limoniibacter</taxon>
    </lineage>
</organism>